<dbReference type="Proteomes" id="UP000887565">
    <property type="component" value="Unplaced"/>
</dbReference>
<protein>
    <submittedName>
        <fullName evidence="3">Uncharacterized protein</fullName>
    </submittedName>
</protein>
<name>A0A915IFE0_ROMCU</name>
<evidence type="ECO:0000313" key="2">
    <source>
        <dbReference type="Proteomes" id="UP000887565"/>
    </source>
</evidence>
<keyword evidence="2" id="KW-1185">Reference proteome</keyword>
<sequence length="61" mass="6685">MVKVSPTLLLVSLLLIECLSVAAFLVVKSITSNVASAVTYKERSDLNNRLGQKIKHCEIKV</sequence>
<evidence type="ECO:0000256" key="1">
    <source>
        <dbReference type="SAM" id="SignalP"/>
    </source>
</evidence>
<dbReference type="AlphaFoldDB" id="A0A915IFE0"/>
<keyword evidence="1" id="KW-0732">Signal</keyword>
<organism evidence="2 3">
    <name type="scientific">Romanomermis culicivorax</name>
    <name type="common">Nematode worm</name>
    <dbReference type="NCBI Taxonomy" id="13658"/>
    <lineage>
        <taxon>Eukaryota</taxon>
        <taxon>Metazoa</taxon>
        <taxon>Ecdysozoa</taxon>
        <taxon>Nematoda</taxon>
        <taxon>Enoplea</taxon>
        <taxon>Dorylaimia</taxon>
        <taxon>Mermithida</taxon>
        <taxon>Mermithoidea</taxon>
        <taxon>Mermithidae</taxon>
        <taxon>Romanomermis</taxon>
    </lineage>
</organism>
<proteinExistence type="predicted"/>
<feature type="chain" id="PRO_5037172105" evidence="1">
    <location>
        <begin position="24"/>
        <end position="61"/>
    </location>
</feature>
<dbReference type="WBParaSite" id="nRc.2.0.1.t12906-RA">
    <property type="protein sequence ID" value="nRc.2.0.1.t12906-RA"/>
    <property type="gene ID" value="nRc.2.0.1.g12906"/>
</dbReference>
<evidence type="ECO:0000313" key="3">
    <source>
        <dbReference type="WBParaSite" id="nRc.2.0.1.t12906-RA"/>
    </source>
</evidence>
<accession>A0A915IFE0</accession>
<feature type="signal peptide" evidence="1">
    <location>
        <begin position="1"/>
        <end position="23"/>
    </location>
</feature>
<reference evidence="3" key="1">
    <citation type="submission" date="2022-11" db="UniProtKB">
        <authorList>
            <consortium name="WormBaseParasite"/>
        </authorList>
    </citation>
    <scope>IDENTIFICATION</scope>
</reference>